<name>A0A414I8P5_9FIRM</name>
<evidence type="ECO:0000313" key="1">
    <source>
        <dbReference type="EMBL" id="RHE13142.1"/>
    </source>
</evidence>
<accession>A0A414I8P5</accession>
<gene>
    <name evidence="2" type="ORF">DW723_03220</name>
    <name evidence="1" type="ORF">DW767_07215</name>
</gene>
<proteinExistence type="predicted"/>
<organism evidence="1 4">
    <name type="scientific">Blautia obeum</name>
    <dbReference type="NCBI Taxonomy" id="40520"/>
    <lineage>
        <taxon>Bacteria</taxon>
        <taxon>Bacillati</taxon>
        <taxon>Bacillota</taxon>
        <taxon>Clostridia</taxon>
        <taxon>Lachnospirales</taxon>
        <taxon>Lachnospiraceae</taxon>
        <taxon>Blautia</taxon>
    </lineage>
</organism>
<dbReference type="GO" id="GO:0003677">
    <property type="term" value="F:DNA binding"/>
    <property type="evidence" value="ECO:0007669"/>
    <property type="project" value="UniProtKB-KW"/>
</dbReference>
<evidence type="ECO:0000313" key="2">
    <source>
        <dbReference type="EMBL" id="RHE77400.1"/>
    </source>
</evidence>
<dbReference type="RefSeq" id="WP_117449617.1">
    <property type="nucleotide sequence ID" value="NZ_JAAIPT010000007.1"/>
</dbReference>
<comment type="caution">
    <text evidence="1">The sequence shown here is derived from an EMBL/GenBank/DDBJ whole genome shotgun (WGS) entry which is preliminary data.</text>
</comment>
<dbReference type="EMBL" id="QSJW01000004">
    <property type="protein sequence ID" value="RHE13142.1"/>
    <property type="molecule type" value="Genomic_DNA"/>
</dbReference>
<dbReference type="Proteomes" id="UP000283928">
    <property type="component" value="Unassembled WGS sequence"/>
</dbReference>
<dbReference type="Proteomes" id="UP000284644">
    <property type="component" value="Unassembled WGS sequence"/>
</dbReference>
<reference evidence="3 4" key="1">
    <citation type="submission" date="2018-08" db="EMBL/GenBank/DDBJ databases">
        <title>A genome reference for cultivated species of the human gut microbiota.</title>
        <authorList>
            <person name="Zou Y."/>
            <person name="Xue W."/>
            <person name="Luo G."/>
        </authorList>
    </citation>
    <scope>NUCLEOTIDE SEQUENCE [LARGE SCALE GENOMIC DNA]</scope>
    <source>
        <strain evidence="2 3">AM27-32LB</strain>
        <strain evidence="1 4">AM29-25AC</strain>
    </source>
</reference>
<keyword evidence="1" id="KW-0238">DNA-binding</keyword>
<dbReference type="AlphaFoldDB" id="A0A414I8P5"/>
<evidence type="ECO:0000313" key="3">
    <source>
        <dbReference type="Proteomes" id="UP000283928"/>
    </source>
</evidence>
<protein>
    <submittedName>
        <fullName evidence="1">DNA-binding protein</fullName>
    </submittedName>
</protein>
<dbReference type="EMBL" id="QSKO01000003">
    <property type="protein sequence ID" value="RHE77400.1"/>
    <property type="molecule type" value="Genomic_DNA"/>
</dbReference>
<evidence type="ECO:0000313" key="4">
    <source>
        <dbReference type="Proteomes" id="UP000284644"/>
    </source>
</evidence>
<sequence length="62" mass="7192">MAENNKIYITANELAEMLGVSVGHAYKLIRKLNQELEKEGFLVIAGKVPRRYFEKRWYGFSA</sequence>